<dbReference type="PANTHER" id="PTHR30466">
    <property type="entry name" value="FLAVIN REDUCTASE"/>
    <property type="match status" value="1"/>
</dbReference>
<dbReference type="InterPro" id="IPR002563">
    <property type="entry name" value="Flavin_Rdtase-like_dom"/>
</dbReference>
<accession>A0A2W5RN61</accession>
<dbReference type="Pfam" id="PF01613">
    <property type="entry name" value="Flavin_Reduct"/>
    <property type="match status" value="1"/>
</dbReference>
<comment type="caution">
    <text evidence="3">The sequence shown here is derived from an EMBL/GenBank/DDBJ whole genome shotgun (WGS) entry which is preliminary data.</text>
</comment>
<dbReference type="GO" id="GO:0010181">
    <property type="term" value="F:FMN binding"/>
    <property type="evidence" value="ECO:0007669"/>
    <property type="project" value="InterPro"/>
</dbReference>
<reference evidence="3 4" key="1">
    <citation type="submission" date="2017-08" db="EMBL/GenBank/DDBJ databases">
        <title>Infants hospitalized years apart are colonized by the same room-sourced microbial strains.</title>
        <authorList>
            <person name="Brooks B."/>
            <person name="Olm M.R."/>
            <person name="Firek B.A."/>
            <person name="Baker R."/>
            <person name="Thomas B.C."/>
            <person name="Morowitz M.J."/>
            <person name="Banfield J.F."/>
        </authorList>
    </citation>
    <scope>NUCLEOTIDE SEQUENCE [LARGE SCALE GENOMIC DNA]</scope>
    <source>
        <strain evidence="3">S2_005_003_R2_41</strain>
    </source>
</reference>
<dbReference type="InterPro" id="IPR012349">
    <property type="entry name" value="Split_barrel_FMN-bd"/>
</dbReference>
<dbReference type="Proteomes" id="UP000249135">
    <property type="component" value="Unassembled WGS sequence"/>
</dbReference>
<evidence type="ECO:0000256" key="1">
    <source>
        <dbReference type="ARBA" id="ARBA00023002"/>
    </source>
</evidence>
<dbReference type="InterPro" id="IPR050268">
    <property type="entry name" value="NADH-dep_flavin_reductase"/>
</dbReference>
<evidence type="ECO:0000313" key="4">
    <source>
        <dbReference type="Proteomes" id="UP000249135"/>
    </source>
</evidence>
<organism evidence="3 4">
    <name type="scientific">Variovorax paradoxus</name>
    <dbReference type="NCBI Taxonomy" id="34073"/>
    <lineage>
        <taxon>Bacteria</taxon>
        <taxon>Pseudomonadati</taxon>
        <taxon>Pseudomonadota</taxon>
        <taxon>Betaproteobacteria</taxon>
        <taxon>Burkholderiales</taxon>
        <taxon>Comamonadaceae</taxon>
        <taxon>Variovorax</taxon>
    </lineage>
</organism>
<protein>
    <submittedName>
        <fullName evidence="3">Flavin reductase</fullName>
    </submittedName>
</protein>
<evidence type="ECO:0000259" key="2">
    <source>
        <dbReference type="SMART" id="SM00903"/>
    </source>
</evidence>
<gene>
    <name evidence="3" type="ORF">DI563_16885</name>
</gene>
<feature type="domain" description="Flavin reductase like" evidence="2">
    <location>
        <begin position="16"/>
        <end position="162"/>
    </location>
</feature>
<name>A0A2W5RN61_VARPD</name>
<evidence type="ECO:0000313" key="3">
    <source>
        <dbReference type="EMBL" id="PZQ72047.1"/>
    </source>
</evidence>
<dbReference type="SMART" id="SM00903">
    <property type="entry name" value="Flavin_Reduct"/>
    <property type="match status" value="1"/>
</dbReference>
<dbReference type="SUPFAM" id="SSF50475">
    <property type="entry name" value="FMN-binding split barrel"/>
    <property type="match status" value="1"/>
</dbReference>
<dbReference type="Gene3D" id="2.30.110.10">
    <property type="entry name" value="Electron Transport, Fmn-binding Protein, Chain A"/>
    <property type="match status" value="1"/>
</dbReference>
<dbReference type="AlphaFoldDB" id="A0A2W5RN61"/>
<sequence length="169" mass="18029">MAANECPVPDAYKAGMRRLAAGVSLITSRLGDTRVGLVATAVSSVAADPPTLLVCINKGASAHDVIDAAGILAVNVMAFADQDLVHAFGDPARRGERFQQGDWDSAATGAPILRSAAVAFDCAVVHRIPYRTHTIFLGEVRAVRLGTQVCPPMVYHDQRFHRLGVHEML</sequence>
<dbReference type="EMBL" id="QFPP01000229">
    <property type="protein sequence ID" value="PZQ72047.1"/>
    <property type="molecule type" value="Genomic_DNA"/>
</dbReference>
<dbReference type="GO" id="GO:0042602">
    <property type="term" value="F:riboflavin reductase (NADPH) activity"/>
    <property type="evidence" value="ECO:0007669"/>
    <property type="project" value="TreeGrafter"/>
</dbReference>
<keyword evidence="1" id="KW-0560">Oxidoreductase</keyword>
<proteinExistence type="predicted"/>
<dbReference type="PANTHER" id="PTHR30466:SF1">
    <property type="entry name" value="FMN REDUCTASE (NADH) RUTF"/>
    <property type="match status" value="1"/>
</dbReference>